<dbReference type="InterPro" id="IPR014842">
    <property type="entry name" value="AFT"/>
</dbReference>
<feature type="compositionally biased region" description="Low complexity" evidence="1">
    <location>
        <begin position="151"/>
        <end position="162"/>
    </location>
</feature>
<dbReference type="RefSeq" id="XP_007418995.1">
    <property type="nucleotide sequence ID" value="XM_007418933.1"/>
</dbReference>
<sequence>MLSPTTSNTIFPMPPPPLITTLPDPNPLVTKPFDHRKQLDKFVKEFAPQHGYGIIIGHSGRDPNLYCKYQCHRSGKPAKPKARIGVDHVTKIESEPPKKSRSIKIGCPFEMRACFDHQRQTWTLVHKISHHNHEPMEIVIPVITTIISTSSIQQTTPTTEQPQAREASHESKETTPETSIQSQLVSINEQILSMEAPQQDEMIKSIRKLLNSVCSVPEDEISNNIRKPNNEIALDILDDMEYFQSFHQPQLPDDVGKGIDFAVALMDPEKSPTTQSRINDALDVTLNLNQHSFDSLDSFQYEDLIRSHSQPMENIIQNNQTHHDFESTHDTDLIAQNGHTFQHIDSTNDYITKVQNNHTPHNFDRTNENNINTAHDPSSQHNATNISSEVISAIPSTQQIPSANDPLQTHPVTKQCNTSTVKDNAQVSPRRTRSKVAAVHAEEEVQSGLNRRTRSALSGKKRKCNS</sequence>
<protein>
    <submittedName>
        <fullName evidence="2">Uncharacterized protein</fullName>
    </submittedName>
</protein>
<dbReference type="GO" id="GO:0045944">
    <property type="term" value="P:positive regulation of transcription by RNA polymerase II"/>
    <property type="evidence" value="ECO:0007669"/>
    <property type="project" value="InterPro"/>
</dbReference>
<proteinExistence type="predicted"/>
<organism evidence="3">
    <name type="scientific">Melampsora larici-populina (strain 98AG31 / pathotype 3-4-7)</name>
    <name type="common">Poplar leaf rust fungus</name>
    <dbReference type="NCBI Taxonomy" id="747676"/>
    <lineage>
        <taxon>Eukaryota</taxon>
        <taxon>Fungi</taxon>
        <taxon>Dikarya</taxon>
        <taxon>Basidiomycota</taxon>
        <taxon>Pucciniomycotina</taxon>
        <taxon>Pucciniomycetes</taxon>
        <taxon>Pucciniales</taxon>
        <taxon>Melampsoraceae</taxon>
        <taxon>Melampsora</taxon>
    </lineage>
</organism>
<feature type="compositionally biased region" description="Polar residues" evidence="1">
    <location>
        <begin position="399"/>
        <end position="429"/>
    </location>
</feature>
<dbReference type="HOGENOM" id="CLU_594568_0_0_1"/>
<dbReference type="STRING" id="747676.F4SC84"/>
<dbReference type="GeneID" id="18933494"/>
<reference evidence="3" key="1">
    <citation type="journal article" date="2011" name="Proc. Natl. Acad. Sci. U.S.A.">
        <title>Obligate biotrophy features unraveled by the genomic analysis of rust fungi.</title>
        <authorList>
            <person name="Duplessis S."/>
            <person name="Cuomo C.A."/>
            <person name="Lin Y.-C."/>
            <person name="Aerts A."/>
            <person name="Tisserant E."/>
            <person name="Veneault-Fourrey C."/>
            <person name="Joly D.L."/>
            <person name="Hacquard S."/>
            <person name="Amselem J."/>
            <person name="Cantarel B.L."/>
            <person name="Chiu R."/>
            <person name="Coutinho P.M."/>
            <person name="Feau N."/>
            <person name="Field M."/>
            <person name="Frey P."/>
            <person name="Gelhaye E."/>
            <person name="Goldberg J."/>
            <person name="Grabherr M.G."/>
            <person name="Kodira C.D."/>
            <person name="Kohler A."/>
            <person name="Kuees U."/>
            <person name="Lindquist E.A."/>
            <person name="Lucas S.M."/>
            <person name="Mago R."/>
            <person name="Mauceli E."/>
            <person name="Morin E."/>
            <person name="Murat C."/>
            <person name="Pangilinan J.L."/>
            <person name="Park R."/>
            <person name="Pearson M."/>
            <person name="Quesneville H."/>
            <person name="Rouhier N."/>
            <person name="Sakthikumar S."/>
            <person name="Salamov A.A."/>
            <person name="Schmutz J."/>
            <person name="Selles B."/>
            <person name="Shapiro H."/>
            <person name="Tanguay P."/>
            <person name="Tuskan G.A."/>
            <person name="Henrissat B."/>
            <person name="Van de Peer Y."/>
            <person name="Rouze P."/>
            <person name="Ellis J.G."/>
            <person name="Dodds P.N."/>
            <person name="Schein J.E."/>
            <person name="Zhong S."/>
            <person name="Hamelin R.C."/>
            <person name="Grigoriev I.V."/>
            <person name="Szabo L.J."/>
            <person name="Martin F."/>
        </authorList>
    </citation>
    <scope>NUCLEOTIDE SEQUENCE [LARGE SCALE GENOMIC DNA]</scope>
    <source>
        <strain evidence="3">98AG31 / pathotype 3-4-7</strain>
    </source>
</reference>
<dbReference type="KEGG" id="mlr:MELLADRAFT_84499"/>
<accession>F4SC84</accession>
<dbReference type="GO" id="GO:0010106">
    <property type="term" value="P:cellular response to iron ion starvation"/>
    <property type="evidence" value="ECO:0007669"/>
    <property type="project" value="InterPro"/>
</dbReference>
<gene>
    <name evidence="2" type="ORF">MELLADRAFT_84499</name>
</gene>
<feature type="compositionally biased region" description="Basic residues" evidence="1">
    <location>
        <begin position="451"/>
        <end position="466"/>
    </location>
</feature>
<evidence type="ECO:0000256" key="1">
    <source>
        <dbReference type="SAM" id="MobiDB-lite"/>
    </source>
</evidence>
<dbReference type="Pfam" id="PF08731">
    <property type="entry name" value="AFT"/>
    <property type="match status" value="1"/>
</dbReference>
<dbReference type="Proteomes" id="UP000001072">
    <property type="component" value="Unassembled WGS sequence"/>
</dbReference>
<dbReference type="eggNOG" id="ENOG502S3H3">
    <property type="taxonomic scope" value="Eukaryota"/>
</dbReference>
<feature type="compositionally biased region" description="Polar residues" evidence="1">
    <location>
        <begin position="368"/>
        <end position="382"/>
    </location>
</feature>
<feature type="region of interest" description="Disordered" evidence="1">
    <location>
        <begin position="399"/>
        <end position="466"/>
    </location>
</feature>
<dbReference type="GO" id="GO:0000981">
    <property type="term" value="F:DNA-binding transcription factor activity, RNA polymerase II-specific"/>
    <property type="evidence" value="ECO:0007669"/>
    <property type="project" value="InterPro"/>
</dbReference>
<feature type="compositionally biased region" description="Basic and acidic residues" evidence="1">
    <location>
        <begin position="166"/>
        <end position="175"/>
    </location>
</feature>
<dbReference type="OrthoDB" id="16547at2759"/>
<evidence type="ECO:0000313" key="2">
    <source>
        <dbReference type="EMBL" id="EGF97746.1"/>
    </source>
</evidence>
<feature type="region of interest" description="Disordered" evidence="1">
    <location>
        <begin position="357"/>
        <end position="382"/>
    </location>
</feature>
<feature type="region of interest" description="Disordered" evidence="1">
    <location>
        <begin position="151"/>
        <end position="182"/>
    </location>
</feature>
<keyword evidence="3" id="KW-1185">Reference proteome</keyword>
<dbReference type="AlphaFoldDB" id="F4SC84"/>
<dbReference type="VEuPathDB" id="FungiDB:MELLADRAFT_84499"/>
<dbReference type="InParanoid" id="F4SC84"/>
<name>F4SC84_MELLP</name>
<evidence type="ECO:0000313" key="3">
    <source>
        <dbReference type="Proteomes" id="UP000001072"/>
    </source>
</evidence>
<dbReference type="EMBL" id="GL883202">
    <property type="protein sequence ID" value="EGF97746.1"/>
    <property type="molecule type" value="Genomic_DNA"/>
</dbReference>